<evidence type="ECO:0000313" key="3">
    <source>
        <dbReference type="Proteomes" id="UP000004508"/>
    </source>
</evidence>
<dbReference type="InParanoid" id="D6TI28"/>
<gene>
    <name evidence="2" type="ORF">Krac_10613</name>
</gene>
<keyword evidence="3" id="KW-1185">Reference proteome</keyword>
<dbReference type="AlphaFoldDB" id="D6TI28"/>
<keyword evidence="1" id="KW-1133">Transmembrane helix</keyword>
<organism evidence="2 3">
    <name type="scientific">Ktedonobacter racemifer DSM 44963</name>
    <dbReference type="NCBI Taxonomy" id="485913"/>
    <lineage>
        <taxon>Bacteria</taxon>
        <taxon>Bacillati</taxon>
        <taxon>Chloroflexota</taxon>
        <taxon>Ktedonobacteria</taxon>
        <taxon>Ktedonobacterales</taxon>
        <taxon>Ktedonobacteraceae</taxon>
        <taxon>Ktedonobacter</taxon>
    </lineage>
</organism>
<proteinExistence type="predicted"/>
<feature type="transmembrane region" description="Helical" evidence="1">
    <location>
        <begin position="35"/>
        <end position="56"/>
    </location>
</feature>
<dbReference type="EMBL" id="ADVG01000001">
    <property type="protein sequence ID" value="EFH89085.1"/>
    <property type="molecule type" value="Genomic_DNA"/>
</dbReference>
<dbReference type="Proteomes" id="UP000004508">
    <property type="component" value="Unassembled WGS sequence"/>
</dbReference>
<accession>D6TI28</accession>
<reference evidence="2 3" key="1">
    <citation type="journal article" date="2011" name="Stand. Genomic Sci.">
        <title>Non-contiguous finished genome sequence and contextual data of the filamentous soil bacterium Ktedonobacter racemifer type strain (SOSP1-21).</title>
        <authorList>
            <person name="Chang Y.J."/>
            <person name="Land M."/>
            <person name="Hauser L."/>
            <person name="Chertkov O."/>
            <person name="Del Rio T.G."/>
            <person name="Nolan M."/>
            <person name="Copeland A."/>
            <person name="Tice H."/>
            <person name="Cheng J.F."/>
            <person name="Lucas S."/>
            <person name="Han C."/>
            <person name="Goodwin L."/>
            <person name="Pitluck S."/>
            <person name="Ivanova N."/>
            <person name="Ovchinikova G."/>
            <person name="Pati A."/>
            <person name="Chen A."/>
            <person name="Palaniappan K."/>
            <person name="Mavromatis K."/>
            <person name="Liolios K."/>
            <person name="Brettin T."/>
            <person name="Fiebig A."/>
            <person name="Rohde M."/>
            <person name="Abt B."/>
            <person name="Goker M."/>
            <person name="Detter J.C."/>
            <person name="Woyke T."/>
            <person name="Bristow J."/>
            <person name="Eisen J.A."/>
            <person name="Markowitz V."/>
            <person name="Hugenholtz P."/>
            <person name="Kyrpides N.C."/>
            <person name="Klenk H.P."/>
            <person name="Lapidus A."/>
        </authorList>
    </citation>
    <scope>NUCLEOTIDE SEQUENCE [LARGE SCALE GENOMIC DNA]</scope>
    <source>
        <strain evidence="3">DSM 44963</strain>
    </source>
</reference>
<feature type="transmembrane region" description="Helical" evidence="1">
    <location>
        <begin position="62"/>
        <end position="82"/>
    </location>
</feature>
<keyword evidence="1" id="KW-0812">Transmembrane</keyword>
<evidence type="ECO:0000256" key="1">
    <source>
        <dbReference type="SAM" id="Phobius"/>
    </source>
</evidence>
<sequence length="170" mass="19148">MDNQPSSIANSQFFSRYPLPILDTNFRRNTALTGFILGMISLAGLCSYVVAFFSFFLPIPYWQYFGAFAIWGAIIIMLITVLRHLDKYGQATFTRIGSCFTEGSFTEPSHDGSARAALSDRRFTLPEELPVGTWLPAQIQDRQRCQVQRGIEVTIDHQLTGRMLADIDAL</sequence>
<comment type="caution">
    <text evidence="2">The sequence shown here is derived from an EMBL/GenBank/DDBJ whole genome shotgun (WGS) entry which is preliminary data.</text>
</comment>
<evidence type="ECO:0000313" key="2">
    <source>
        <dbReference type="EMBL" id="EFH89085.1"/>
    </source>
</evidence>
<keyword evidence="1" id="KW-0472">Membrane</keyword>
<name>D6TI28_KTERA</name>
<protein>
    <submittedName>
        <fullName evidence="2">Uncharacterized protein</fullName>
    </submittedName>
</protein>